<reference evidence="3 4" key="1">
    <citation type="submission" date="2018-06" db="EMBL/GenBank/DDBJ databases">
        <title>Marinomonas sp. YLB-05 draft genome sequence.</title>
        <authorList>
            <person name="Yu L."/>
            <person name="Tang X."/>
        </authorList>
    </citation>
    <scope>NUCLEOTIDE SEQUENCE [LARGE SCALE GENOMIC DNA]</scope>
    <source>
        <strain evidence="3 4">YLB-05</strain>
    </source>
</reference>
<dbReference type="RefSeq" id="WP_115468364.1">
    <property type="nucleotide sequence ID" value="NZ_QKRA01000005.1"/>
</dbReference>
<proteinExistence type="predicted"/>
<evidence type="ECO:0000313" key="4">
    <source>
        <dbReference type="Proteomes" id="UP000254326"/>
    </source>
</evidence>
<dbReference type="EMBL" id="QKRA01000005">
    <property type="protein sequence ID" value="RDL43879.1"/>
    <property type="molecule type" value="Genomic_DNA"/>
</dbReference>
<feature type="compositionally biased region" description="Basic and acidic residues" evidence="1">
    <location>
        <begin position="44"/>
        <end position="58"/>
    </location>
</feature>
<gene>
    <name evidence="3" type="ORF">DN730_11900</name>
</gene>
<dbReference type="Proteomes" id="UP000254326">
    <property type="component" value="Unassembled WGS sequence"/>
</dbReference>
<evidence type="ECO:0000259" key="2">
    <source>
        <dbReference type="Pfam" id="PF09791"/>
    </source>
</evidence>
<protein>
    <recommendedName>
        <fullName evidence="2">Oxidoreductase-like domain-containing protein</fullName>
    </recommendedName>
</protein>
<keyword evidence="4" id="KW-1185">Reference proteome</keyword>
<organism evidence="3 4">
    <name type="scientific">Marinomonas piezotolerans</name>
    <dbReference type="NCBI Taxonomy" id="2213058"/>
    <lineage>
        <taxon>Bacteria</taxon>
        <taxon>Pseudomonadati</taxon>
        <taxon>Pseudomonadota</taxon>
        <taxon>Gammaproteobacteria</taxon>
        <taxon>Oceanospirillales</taxon>
        <taxon>Oceanospirillaceae</taxon>
        <taxon>Marinomonas</taxon>
    </lineage>
</organism>
<feature type="region of interest" description="Disordered" evidence="1">
    <location>
        <begin position="39"/>
        <end position="58"/>
    </location>
</feature>
<accession>A0A370U7W1</accession>
<evidence type="ECO:0000256" key="1">
    <source>
        <dbReference type="SAM" id="MobiDB-lite"/>
    </source>
</evidence>
<comment type="caution">
    <text evidence="3">The sequence shown here is derived from an EMBL/GenBank/DDBJ whole genome shotgun (WGS) entry which is preliminary data.</text>
</comment>
<dbReference type="OrthoDB" id="6650029at2"/>
<evidence type="ECO:0000313" key="3">
    <source>
        <dbReference type="EMBL" id="RDL43879.1"/>
    </source>
</evidence>
<dbReference type="Pfam" id="PF09791">
    <property type="entry name" value="Oxidored-like"/>
    <property type="match status" value="1"/>
</dbReference>
<feature type="domain" description="Oxidoreductase-like" evidence="2">
    <location>
        <begin position="3"/>
        <end position="41"/>
    </location>
</feature>
<dbReference type="AlphaFoldDB" id="A0A370U7W1"/>
<dbReference type="InterPro" id="IPR019180">
    <property type="entry name" value="Oxidoreductase-like_N"/>
</dbReference>
<name>A0A370U7W1_9GAMM</name>
<sequence length="58" mass="7045">MITGRPTPPEDWECCESECTPCVWDTYYEDLREWNEQQKQLSNAEKKVEPKDEHQERK</sequence>